<dbReference type="Pfam" id="PF12783">
    <property type="entry name" value="Sec7-like_HUS"/>
    <property type="match status" value="1"/>
</dbReference>
<evidence type="ECO:0000259" key="4">
    <source>
        <dbReference type="Pfam" id="PF16213"/>
    </source>
</evidence>
<dbReference type="GO" id="GO:0005794">
    <property type="term" value="C:Golgi apparatus"/>
    <property type="evidence" value="ECO:0007669"/>
    <property type="project" value="UniProtKB-ARBA"/>
</dbReference>
<accession>R4XE52</accession>
<evidence type="ECO:0000259" key="3">
    <source>
        <dbReference type="Pfam" id="PF12783"/>
    </source>
</evidence>
<proteinExistence type="predicted"/>
<evidence type="ECO:0000313" key="6">
    <source>
        <dbReference type="Proteomes" id="UP000013776"/>
    </source>
</evidence>
<evidence type="ECO:0000256" key="1">
    <source>
        <dbReference type="ARBA" id="ARBA00022448"/>
    </source>
</evidence>
<dbReference type="EMBL" id="CAHR02000200">
    <property type="protein sequence ID" value="CCG84085.1"/>
    <property type="molecule type" value="Genomic_DNA"/>
</dbReference>
<keyword evidence="2" id="KW-0653">Protein transport</keyword>
<dbReference type="GO" id="GO:0015031">
    <property type="term" value="P:protein transport"/>
    <property type="evidence" value="ECO:0007669"/>
    <property type="project" value="UniProtKB-KW"/>
</dbReference>
<keyword evidence="1" id="KW-0813">Transport</keyword>
<feature type="domain" description="Mon2/Sec7/BIG1-like dimerisation and cyclophilin-binding" evidence="4">
    <location>
        <begin position="21"/>
        <end position="138"/>
    </location>
</feature>
<gene>
    <name evidence="5" type="ORF">TAPDE_004463</name>
</gene>
<sequence length="1397" mass="155750">MNNAEQVYKAIQADKKIPIEIRKADQFVALILVAKSRNLKHAAAILHCFNRLLAGDSVEQGQIKDIIESLQALAGTNTDIQVKVLQTIPLVFINHTNLLQGATLASCLSIPISLLDVNGMVGNIASATLQQVLVSLFDTPSQSREADVSRIFEDLCATLSRTQTGFVSFDRVKLPVVLELLESILAGNSSLFELHPSLLDANLVPSIISLVTGVTTRNQVLIRVIRLCTLLIPSRGALLVDILRFLPNAPSQRQVLILEALEQCIDRIEPVQHSSILSTLLFFEDTLPGLGTYSLCTIPKDVDDQITAEGLIYSDNARLMHEQQGVGEWCRPNKSLLSQLHSADFPKAHQEYKSLLICNILSRLSQSPIQIWQDSLTLHSAILSSSISSSLEKQVLVDISEVILKLDRLEDKRARDLYLRRLGRIAVSSSLQIAEPSTPTGPSSTTGDMAHRSFACLDIYLQVTTKLRNSFDVRAWRQVLDILDRADALLSMRNRRSNRQNGSLMANVLNSEEKSPASNSAVALETSRLSSSIEQFFRTINQIENEPFSFLIEAICSMQLGLPSSPTASTPGSRFNSPIPMRRLNSGSSLISFKSAHHSLPTTVFALEKLKDFAPSNVFRFVDTEVACGWNVLLGHLADEIRAENFVAAEIMGTMIIAACNIGLRTTDQQSRFIDALVVLNGDVQIKVVQLETLAGMLEIVGHDLTCGWETILRILHGSMSERSLVNAEVVRLGFSCLNLICTDLLASISREHMALLIKTLVEFASQEEALNISLSAVGHFWTILRSLTRKSDFCAPYRQFPKDGTEAGLREDEFLWLFFMENVIHITHDSRPEVRNMAIQACFRTIDVAEALGQNIWLSAIYLLLQELQGISLQLSSENEGYVETVNAITGGCGKILLSSGNMLDDSQEAMPVWSLVCNYMKTIVIQTRSETAAFALTTMSQIVTNQSDMSTEVQHNINEVNWEITIASGQGLFEKTDGSMTQEGLTTFFTILLHLLEGKTVSLLSDDLVDRVMKLVYQGLTYPRSKTYYLDVDYLSTVQKPILQILRYFYGQCPASNSSVTQKITQIMLLPTLAHQRADEYVYIQQKSTNWSGRPTFVALSMALQDLVSEQYSLAQDADLSALTQIVESANALIRDRFTRASIADKTKTHQLWISATNQVIRLAKSMEARLHSSDTRHLWYQLVETGHCLMKSHEDQSEEFVLGALNQFRDIIFPAVGSQSSDLIDKYVESIYRGSWFYEQTEVIEPSTAASSYYGDQIIREWCFLDLFKLSISSTGAEAGDGEAEGTHLSRSQEEWDRCAQAAVPYAIQRAQNILHRYINNARLRGHAPLPRIEYAELLLLLDHLGDDTITHPNQRKLLKNVYVLVVEALLINQGDEKVLRLLKETLMRVAPFL</sequence>
<keyword evidence="6" id="KW-1185">Reference proteome</keyword>
<dbReference type="STRING" id="1097556.R4XE52"/>
<dbReference type="InterPro" id="IPR016024">
    <property type="entry name" value="ARM-type_fold"/>
</dbReference>
<evidence type="ECO:0000313" key="5">
    <source>
        <dbReference type="EMBL" id="CCG84085.1"/>
    </source>
</evidence>
<dbReference type="InterPro" id="IPR032691">
    <property type="entry name" value="Mon2/Sec7/BIG1-like_HUS"/>
</dbReference>
<dbReference type="Pfam" id="PF16213">
    <property type="entry name" value="DCB"/>
    <property type="match status" value="1"/>
</dbReference>
<evidence type="ECO:0000256" key="2">
    <source>
        <dbReference type="ARBA" id="ARBA00022927"/>
    </source>
</evidence>
<reference evidence="5 6" key="1">
    <citation type="journal article" date="2013" name="MBio">
        <title>Genome sequencing of the plant pathogen Taphrina deformans, the causal agent of peach leaf curl.</title>
        <authorList>
            <person name="Cisse O.H."/>
            <person name="Almeida J.M.G.C.F."/>
            <person name="Fonseca A."/>
            <person name="Kumar A.A."/>
            <person name="Salojaervi J."/>
            <person name="Overmyer K."/>
            <person name="Hauser P.M."/>
            <person name="Pagni M."/>
        </authorList>
    </citation>
    <scope>NUCLEOTIDE SEQUENCE [LARGE SCALE GENOMIC DNA]</scope>
    <source>
        <strain evidence="6">PYCC 5710 / ATCC 11124 / CBS 356.35 / IMI 108563 / JCM 9778 / NBRC 8474</strain>
    </source>
</reference>
<dbReference type="VEuPathDB" id="FungiDB:TAPDE_004463"/>
<organism evidence="5 6">
    <name type="scientific">Taphrina deformans (strain PYCC 5710 / ATCC 11124 / CBS 356.35 / IMI 108563 / JCM 9778 / NBRC 8474)</name>
    <name type="common">Peach leaf curl fungus</name>
    <name type="synonym">Lalaria deformans</name>
    <dbReference type="NCBI Taxonomy" id="1097556"/>
    <lineage>
        <taxon>Eukaryota</taxon>
        <taxon>Fungi</taxon>
        <taxon>Dikarya</taxon>
        <taxon>Ascomycota</taxon>
        <taxon>Taphrinomycotina</taxon>
        <taxon>Taphrinomycetes</taxon>
        <taxon>Taphrinales</taxon>
        <taxon>Taphrinaceae</taxon>
        <taxon>Taphrina</taxon>
    </lineage>
</organism>
<dbReference type="SUPFAM" id="SSF48371">
    <property type="entry name" value="ARM repeat"/>
    <property type="match status" value="1"/>
</dbReference>
<comment type="caution">
    <text evidence="5">The sequence shown here is derived from an EMBL/GenBank/DDBJ whole genome shotgun (WGS) entry which is preliminary data.</text>
</comment>
<feature type="domain" description="Mon2/Sec7/BIG1-like HUS" evidence="3">
    <location>
        <begin position="147"/>
        <end position="234"/>
    </location>
</feature>
<dbReference type="eggNOG" id="KOG1848">
    <property type="taxonomic scope" value="Eukaryota"/>
</dbReference>
<dbReference type="InterPro" id="IPR032629">
    <property type="entry name" value="DCB_dom"/>
</dbReference>
<name>R4XE52_TAPDE</name>
<dbReference type="Proteomes" id="UP000013776">
    <property type="component" value="Unassembled WGS sequence"/>
</dbReference>
<dbReference type="OrthoDB" id="294853at2759"/>
<protein>
    <submittedName>
        <fullName evidence="5">Uncharacterized protein</fullName>
    </submittedName>
</protein>